<accession>A0A517WXV1</accession>
<dbReference type="Pfam" id="PF14280">
    <property type="entry name" value="DUF4365"/>
    <property type="match status" value="1"/>
</dbReference>
<proteinExistence type="predicted"/>
<dbReference type="EMBL" id="CP037422">
    <property type="protein sequence ID" value="QDU10091.1"/>
    <property type="molecule type" value="Genomic_DNA"/>
</dbReference>
<dbReference type="InterPro" id="IPR025375">
    <property type="entry name" value="DUF4365"/>
</dbReference>
<evidence type="ECO:0000259" key="1">
    <source>
        <dbReference type="Pfam" id="PF14280"/>
    </source>
</evidence>
<name>A0A517WXV1_9PLAN</name>
<organism evidence="2 3">
    <name type="scientific">Gimesia aquarii</name>
    <dbReference type="NCBI Taxonomy" id="2527964"/>
    <lineage>
        <taxon>Bacteria</taxon>
        <taxon>Pseudomonadati</taxon>
        <taxon>Planctomycetota</taxon>
        <taxon>Planctomycetia</taxon>
        <taxon>Planctomycetales</taxon>
        <taxon>Planctomycetaceae</taxon>
        <taxon>Gimesia</taxon>
    </lineage>
</organism>
<protein>
    <recommendedName>
        <fullName evidence="1">DUF4365 domain-containing protein</fullName>
    </recommendedName>
</protein>
<evidence type="ECO:0000313" key="3">
    <source>
        <dbReference type="Proteomes" id="UP000318384"/>
    </source>
</evidence>
<dbReference type="AlphaFoldDB" id="A0A517WXV1"/>
<keyword evidence="3" id="KW-1185">Reference proteome</keyword>
<reference evidence="2 3" key="1">
    <citation type="submission" date="2019-03" db="EMBL/GenBank/DDBJ databases">
        <title>Deep-cultivation of Planctomycetes and their phenomic and genomic characterization uncovers novel biology.</title>
        <authorList>
            <person name="Wiegand S."/>
            <person name="Jogler M."/>
            <person name="Boedeker C."/>
            <person name="Pinto D."/>
            <person name="Vollmers J."/>
            <person name="Rivas-Marin E."/>
            <person name="Kohn T."/>
            <person name="Peeters S.H."/>
            <person name="Heuer A."/>
            <person name="Rast P."/>
            <person name="Oberbeckmann S."/>
            <person name="Bunk B."/>
            <person name="Jeske O."/>
            <person name="Meyerdierks A."/>
            <person name="Storesund J.E."/>
            <person name="Kallscheuer N."/>
            <person name="Luecker S."/>
            <person name="Lage O.M."/>
            <person name="Pohl T."/>
            <person name="Merkel B.J."/>
            <person name="Hornburger P."/>
            <person name="Mueller R.-W."/>
            <person name="Bruemmer F."/>
            <person name="Labrenz M."/>
            <person name="Spormann A.M."/>
            <person name="Op den Camp H."/>
            <person name="Overmann J."/>
            <person name="Amann R."/>
            <person name="Jetten M.S.M."/>
            <person name="Mascher T."/>
            <person name="Medema M.H."/>
            <person name="Devos D.P."/>
            <person name="Kaster A.-K."/>
            <person name="Ovreas L."/>
            <person name="Rohde M."/>
            <person name="Galperin M.Y."/>
            <person name="Jogler C."/>
        </authorList>
    </citation>
    <scope>NUCLEOTIDE SEQUENCE [LARGE SCALE GENOMIC DNA]</scope>
    <source>
        <strain evidence="2 3">V202</strain>
    </source>
</reference>
<sequence length="452" mass="52984">MAKRKQIGMSEITGEKGIALIHRIVLQMGFAWNPTNMDAGIDGYIELRDSETGEVSNCILQVQSKAGDSYFLSEDENSFVFQCKNRDLEYWLAGNAPVILVVSRPDKDEAYWISVKDYFSSPSARKNRRITFDKKNDRFERDCRHRLMRLAIPKNNGLYLSSLPQEETITSNLLPLVSIPERYFKSKTKFRDPIQVWEILRDSDSDPDGEWLLHNGFIYCFHDLTFEPWRNFCEPENTDNLRTTDLSNSERPSDRHAFVKLLNLCLTQLLYRQGIRYSKLKELYYFKASTDLTARKVGSKTVFKGYTSKKNESRIAYYRHQALEVQFLQIESKWYLELTPSYYFTHDGFKLSKYYEERLSGIKLLERQNKTHLSHLIMWSKILQQSYLSSAKQQSLQFEDDPTEDTIKPYSFLQFGPLVTFEVDFGISDSSWLPLPAKDNEEVNSRQKRLFD</sequence>
<dbReference type="Proteomes" id="UP000318384">
    <property type="component" value="Chromosome"/>
</dbReference>
<evidence type="ECO:0000313" key="2">
    <source>
        <dbReference type="EMBL" id="QDU10091.1"/>
    </source>
</evidence>
<feature type="domain" description="DUF4365" evidence="1">
    <location>
        <begin position="15"/>
        <end position="151"/>
    </location>
</feature>
<gene>
    <name evidence="2" type="ORF">V202x_34900</name>
</gene>
<dbReference type="OrthoDB" id="231948at2"/>
<dbReference type="RefSeq" id="WP_145177383.1">
    <property type="nucleotide sequence ID" value="NZ_CP037422.1"/>
</dbReference>